<evidence type="ECO:0000256" key="1">
    <source>
        <dbReference type="ARBA" id="ARBA00009861"/>
    </source>
</evidence>
<sequence length="420" mass="47627">MLHSSKLPSFFPQPQSKPSYQGSLPPTTIHIPLSVFDKVAFDTHVALIYAYRPPTPSNVTLELGLQKALSVYREWAGRFGEDDNGRPVILLNDEGMRLVEASVDSTLDQAMPLKPSESLLSLHPSLKGVVELVQVQLTRFSGGSLVLGFTKHHRVADGQSTSSFLVAWGQACQGIDISPFPLQDRTTFSRRNPPRFEFDHRGVEFMNKKLDNVYSLDDNFMDRHQDIVSFFKPYSTFESLVAHLWRAITKVRALSGFETTHVKIAVNGRTRLNPRVPNEYFGNLVLWAFPCAKVMNLLEKPLPYAAKLIHDAVAKVNNNYFKSFIDFTSYKVEEEDLITTADADATVLCPNLEVDSWIRFPFYDLDFGGGCPYIFIPSYTPIEGCLFLLSSLIWDESIDAFIHLFRDNWTTFEQICYCIE</sequence>
<accession>A0ABC8T6K5</accession>
<dbReference type="InterPro" id="IPR023213">
    <property type="entry name" value="CAT-like_dom_sf"/>
</dbReference>
<dbReference type="AlphaFoldDB" id="A0ABC8T6K5"/>
<gene>
    <name evidence="5" type="ORF">ILEXP_LOCUS34146</name>
</gene>
<keyword evidence="2" id="KW-0808">Transferase</keyword>
<dbReference type="GO" id="GO:0016746">
    <property type="term" value="F:acyltransferase activity"/>
    <property type="evidence" value="ECO:0007669"/>
    <property type="project" value="UniProtKB-KW"/>
</dbReference>
<evidence type="ECO:0000313" key="5">
    <source>
        <dbReference type="EMBL" id="CAK9165004.1"/>
    </source>
</evidence>
<evidence type="ECO:0000256" key="4">
    <source>
        <dbReference type="SAM" id="MobiDB-lite"/>
    </source>
</evidence>
<dbReference type="PANTHER" id="PTHR31642:SF13">
    <property type="entry name" value="AGMATINE HYDROXYCINNAMOYLTRANSFERASE 1"/>
    <property type="match status" value="1"/>
</dbReference>
<dbReference type="Proteomes" id="UP001642360">
    <property type="component" value="Unassembled WGS sequence"/>
</dbReference>
<name>A0ABC8T6K5_9AQUA</name>
<protein>
    <submittedName>
        <fullName evidence="5">Uncharacterized protein</fullName>
    </submittedName>
</protein>
<dbReference type="Pfam" id="PF02458">
    <property type="entry name" value="Transferase"/>
    <property type="match status" value="1"/>
</dbReference>
<comment type="caution">
    <text evidence="5">The sequence shown here is derived from an EMBL/GenBank/DDBJ whole genome shotgun (WGS) entry which is preliminary data.</text>
</comment>
<feature type="compositionally biased region" description="Low complexity" evidence="4">
    <location>
        <begin position="8"/>
        <end position="19"/>
    </location>
</feature>
<dbReference type="InterPro" id="IPR050317">
    <property type="entry name" value="Plant_Fungal_Acyltransferase"/>
</dbReference>
<dbReference type="Gene3D" id="3.30.559.10">
    <property type="entry name" value="Chloramphenicol acetyltransferase-like domain"/>
    <property type="match status" value="2"/>
</dbReference>
<feature type="region of interest" description="Disordered" evidence="4">
    <location>
        <begin position="1"/>
        <end position="23"/>
    </location>
</feature>
<organism evidence="5 6">
    <name type="scientific">Ilex paraguariensis</name>
    <name type="common">yerba mate</name>
    <dbReference type="NCBI Taxonomy" id="185542"/>
    <lineage>
        <taxon>Eukaryota</taxon>
        <taxon>Viridiplantae</taxon>
        <taxon>Streptophyta</taxon>
        <taxon>Embryophyta</taxon>
        <taxon>Tracheophyta</taxon>
        <taxon>Spermatophyta</taxon>
        <taxon>Magnoliopsida</taxon>
        <taxon>eudicotyledons</taxon>
        <taxon>Gunneridae</taxon>
        <taxon>Pentapetalae</taxon>
        <taxon>asterids</taxon>
        <taxon>campanulids</taxon>
        <taxon>Aquifoliales</taxon>
        <taxon>Aquifoliaceae</taxon>
        <taxon>Ilex</taxon>
    </lineage>
</organism>
<keyword evidence="6" id="KW-1185">Reference proteome</keyword>
<dbReference type="PANTHER" id="PTHR31642">
    <property type="entry name" value="TRICHOTHECENE 3-O-ACETYLTRANSFERASE"/>
    <property type="match status" value="1"/>
</dbReference>
<dbReference type="FunFam" id="3.30.559.10:FF:000008">
    <property type="entry name" value="Tryptamine hydroxycinnamoyl transferase"/>
    <property type="match status" value="1"/>
</dbReference>
<evidence type="ECO:0000313" key="6">
    <source>
        <dbReference type="Proteomes" id="UP001642360"/>
    </source>
</evidence>
<reference evidence="5 6" key="1">
    <citation type="submission" date="2024-02" db="EMBL/GenBank/DDBJ databases">
        <authorList>
            <person name="Vignale AGUSTIN F."/>
            <person name="Sosa J E."/>
            <person name="Modenutti C."/>
        </authorList>
    </citation>
    <scope>NUCLEOTIDE SEQUENCE [LARGE SCALE GENOMIC DNA]</scope>
</reference>
<evidence type="ECO:0000256" key="2">
    <source>
        <dbReference type="ARBA" id="ARBA00022679"/>
    </source>
</evidence>
<dbReference type="EMBL" id="CAUOFW020004300">
    <property type="protein sequence ID" value="CAK9165004.1"/>
    <property type="molecule type" value="Genomic_DNA"/>
</dbReference>
<proteinExistence type="inferred from homology"/>
<keyword evidence="3" id="KW-0012">Acyltransferase</keyword>
<evidence type="ECO:0000256" key="3">
    <source>
        <dbReference type="ARBA" id="ARBA00023315"/>
    </source>
</evidence>
<comment type="similarity">
    <text evidence="1">Belongs to the plant acyltransferase family.</text>
</comment>